<reference evidence="5 6" key="1">
    <citation type="submission" date="2019-09" db="EMBL/GenBank/DDBJ databases">
        <title>YIM 48816 draft genome.</title>
        <authorList>
            <person name="Jiang L."/>
        </authorList>
    </citation>
    <scope>NUCLEOTIDE SEQUENCE [LARGE SCALE GENOMIC DNA]</scope>
    <source>
        <strain evidence="5 6">YIM 48816</strain>
    </source>
</reference>
<dbReference type="InterPro" id="IPR012318">
    <property type="entry name" value="HTH_CRP"/>
</dbReference>
<keyword evidence="6" id="KW-1185">Reference proteome</keyword>
<protein>
    <submittedName>
        <fullName evidence="5">Crp/Fnr family transcriptional regulator</fullName>
    </submittedName>
</protein>
<keyword evidence="2" id="KW-0238">DNA-binding</keyword>
<proteinExistence type="predicted"/>
<accession>A0A6L3SV40</accession>
<evidence type="ECO:0000256" key="2">
    <source>
        <dbReference type="ARBA" id="ARBA00023125"/>
    </source>
</evidence>
<name>A0A6L3SV40_9HYPH</name>
<dbReference type="SUPFAM" id="SSF51206">
    <property type="entry name" value="cAMP-binding domain-like"/>
    <property type="match status" value="1"/>
</dbReference>
<dbReference type="EMBL" id="VZZK01000078">
    <property type="protein sequence ID" value="KAB1069241.1"/>
    <property type="molecule type" value="Genomic_DNA"/>
</dbReference>
<dbReference type="InterPro" id="IPR000595">
    <property type="entry name" value="cNMP-bd_dom"/>
</dbReference>
<dbReference type="Gene3D" id="2.60.120.10">
    <property type="entry name" value="Jelly Rolls"/>
    <property type="match status" value="1"/>
</dbReference>
<dbReference type="PROSITE" id="PS51063">
    <property type="entry name" value="HTH_CRP_2"/>
    <property type="match status" value="1"/>
</dbReference>
<dbReference type="Gene3D" id="1.10.10.10">
    <property type="entry name" value="Winged helix-like DNA-binding domain superfamily/Winged helix DNA-binding domain"/>
    <property type="match status" value="1"/>
</dbReference>
<dbReference type="GO" id="GO:0006355">
    <property type="term" value="P:regulation of DNA-templated transcription"/>
    <property type="evidence" value="ECO:0007669"/>
    <property type="project" value="InterPro"/>
</dbReference>
<evidence type="ECO:0000256" key="1">
    <source>
        <dbReference type="ARBA" id="ARBA00023015"/>
    </source>
</evidence>
<sequence>MASGDPFLRKLERAGALSDEEQAELQALTFNRRAVPARNDIVTGDIPDRVYLVMNGFACRYKILRGGTRRIVSFVLPGDLCYMHDTGAFGRDLRVGALTPCSVVDLSRSELIELIGTYPGINRAIWWVTLRELSRAREWIVNDTRPADKRLAHTLCELLVCLQVIGLADEDSFELPLSQSDVADVLGISHVHINRVVQSLRAGGLITWSDNLVTISDVQEFKAFGEFDPAYLCFDGFGP</sequence>
<dbReference type="InterPro" id="IPR014710">
    <property type="entry name" value="RmlC-like_jellyroll"/>
</dbReference>
<evidence type="ECO:0000313" key="6">
    <source>
        <dbReference type="Proteomes" id="UP000474159"/>
    </source>
</evidence>
<organism evidence="5 6">
    <name type="scientific">Methylobacterium soli</name>
    <dbReference type="NCBI Taxonomy" id="553447"/>
    <lineage>
        <taxon>Bacteria</taxon>
        <taxon>Pseudomonadati</taxon>
        <taxon>Pseudomonadota</taxon>
        <taxon>Alphaproteobacteria</taxon>
        <taxon>Hyphomicrobiales</taxon>
        <taxon>Methylobacteriaceae</taxon>
        <taxon>Methylobacterium</taxon>
    </lineage>
</organism>
<dbReference type="Pfam" id="PF00027">
    <property type="entry name" value="cNMP_binding"/>
    <property type="match status" value="1"/>
</dbReference>
<dbReference type="OrthoDB" id="7988778at2"/>
<dbReference type="InterPro" id="IPR036390">
    <property type="entry name" value="WH_DNA-bd_sf"/>
</dbReference>
<evidence type="ECO:0000256" key="3">
    <source>
        <dbReference type="ARBA" id="ARBA00023163"/>
    </source>
</evidence>
<dbReference type="InterPro" id="IPR018490">
    <property type="entry name" value="cNMP-bd_dom_sf"/>
</dbReference>
<dbReference type="GO" id="GO:0003677">
    <property type="term" value="F:DNA binding"/>
    <property type="evidence" value="ECO:0007669"/>
    <property type="project" value="UniProtKB-KW"/>
</dbReference>
<dbReference type="AlphaFoldDB" id="A0A6L3SV40"/>
<keyword evidence="1" id="KW-0805">Transcription regulation</keyword>
<gene>
    <name evidence="5" type="ORF">F6X53_31165</name>
</gene>
<keyword evidence="3" id="KW-0804">Transcription</keyword>
<dbReference type="Proteomes" id="UP000474159">
    <property type="component" value="Unassembled WGS sequence"/>
</dbReference>
<evidence type="ECO:0000259" key="4">
    <source>
        <dbReference type="PROSITE" id="PS51063"/>
    </source>
</evidence>
<comment type="caution">
    <text evidence="5">The sequence shown here is derived from an EMBL/GenBank/DDBJ whole genome shotgun (WGS) entry which is preliminary data.</text>
</comment>
<evidence type="ECO:0000313" key="5">
    <source>
        <dbReference type="EMBL" id="KAB1069241.1"/>
    </source>
</evidence>
<dbReference type="InterPro" id="IPR036388">
    <property type="entry name" value="WH-like_DNA-bd_sf"/>
</dbReference>
<dbReference type="Pfam" id="PF13545">
    <property type="entry name" value="HTH_Crp_2"/>
    <property type="match status" value="1"/>
</dbReference>
<dbReference type="RefSeq" id="WP_151005678.1">
    <property type="nucleotide sequence ID" value="NZ_BPQY01000056.1"/>
</dbReference>
<feature type="domain" description="HTH crp-type" evidence="4">
    <location>
        <begin position="145"/>
        <end position="219"/>
    </location>
</feature>
<dbReference type="SUPFAM" id="SSF46785">
    <property type="entry name" value="Winged helix' DNA-binding domain"/>
    <property type="match status" value="1"/>
</dbReference>
<dbReference type="CDD" id="cd00038">
    <property type="entry name" value="CAP_ED"/>
    <property type="match status" value="1"/>
</dbReference>